<feature type="transmembrane region" description="Helical" evidence="8">
    <location>
        <begin position="329"/>
        <end position="348"/>
    </location>
</feature>
<evidence type="ECO:0000256" key="7">
    <source>
        <dbReference type="SAM" id="MobiDB-lite"/>
    </source>
</evidence>
<dbReference type="FunCoup" id="E3LFB8">
    <property type="interactions" value="15"/>
</dbReference>
<comment type="similarity">
    <text evidence="2">Belongs to the TMEM201 family.</text>
</comment>
<name>E3LFB8_CAERE</name>
<evidence type="ECO:0000313" key="11">
    <source>
        <dbReference type="Proteomes" id="UP000008281"/>
    </source>
</evidence>
<proteinExistence type="inferred from homology"/>
<feature type="transmembrane region" description="Helical" evidence="8">
    <location>
        <begin position="204"/>
        <end position="228"/>
    </location>
</feature>
<feature type="domain" description="Ima1 N-terminal" evidence="9">
    <location>
        <begin position="28"/>
        <end position="161"/>
    </location>
</feature>
<reference evidence="10" key="1">
    <citation type="submission" date="2007-07" db="EMBL/GenBank/DDBJ databases">
        <title>PCAP assembly of the Caenorhabditis remanei genome.</title>
        <authorList>
            <consortium name="The Caenorhabditis remanei Sequencing Consortium"/>
            <person name="Wilson R.K."/>
        </authorList>
    </citation>
    <scope>NUCLEOTIDE SEQUENCE [LARGE SCALE GENOMIC DNA]</scope>
    <source>
        <strain evidence="10">PB4641</strain>
    </source>
</reference>
<dbReference type="OMA" id="FNIICVL"/>
<evidence type="ECO:0000256" key="5">
    <source>
        <dbReference type="ARBA" id="ARBA00023136"/>
    </source>
</evidence>
<dbReference type="PANTHER" id="PTHR28646:SF1">
    <property type="entry name" value="TRANSMEMBRANE PROTEIN 201"/>
    <property type="match status" value="1"/>
</dbReference>
<dbReference type="HOGENOM" id="CLU_493674_0_0_1"/>
<dbReference type="InterPro" id="IPR040041">
    <property type="entry name" value="TMEM201"/>
</dbReference>
<dbReference type="GO" id="GO:0005637">
    <property type="term" value="C:nuclear inner membrane"/>
    <property type="evidence" value="ECO:0007669"/>
    <property type="project" value="UniProtKB-SubCell"/>
</dbReference>
<feature type="compositionally biased region" description="Polar residues" evidence="7">
    <location>
        <begin position="400"/>
        <end position="415"/>
    </location>
</feature>
<dbReference type="OrthoDB" id="10020193at2759"/>
<keyword evidence="11" id="KW-1185">Reference proteome</keyword>
<evidence type="ECO:0000256" key="1">
    <source>
        <dbReference type="ARBA" id="ARBA00004473"/>
    </source>
</evidence>
<evidence type="ECO:0000256" key="2">
    <source>
        <dbReference type="ARBA" id="ARBA00007600"/>
    </source>
</evidence>
<dbReference type="Pfam" id="PF09779">
    <property type="entry name" value="Ima1_N"/>
    <property type="match status" value="1"/>
</dbReference>
<comment type="subcellular location">
    <subcellularLocation>
        <location evidence="1">Nucleus inner membrane</location>
        <topology evidence="1">Multi-pass membrane protein</topology>
    </subcellularLocation>
</comment>
<dbReference type="STRING" id="31234.E3LFB8"/>
<dbReference type="GO" id="GO:0030473">
    <property type="term" value="P:nuclear migration along microtubule"/>
    <property type="evidence" value="ECO:0007669"/>
    <property type="project" value="EnsemblMetazoa"/>
</dbReference>
<feature type="region of interest" description="Disordered" evidence="7">
    <location>
        <begin position="395"/>
        <end position="421"/>
    </location>
</feature>
<dbReference type="InterPro" id="IPR018617">
    <property type="entry name" value="Ima1_N"/>
</dbReference>
<feature type="transmembrane region" description="Helical" evidence="8">
    <location>
        <begin position="286"/>
        <end position="302"/>
    </location>
</feature>
<gene>
    <name evidence="10" type="ORF">CRE_02150</name>
</gene>
<evidence type="ECO:0000256" key="8">
    <source>
        <dbReference type="SAM" id="Phobius"/>
    </source>
</evidence>
<evidence type="ECO:0000256" key="6">
    <source>
        <dbReference type="ARBA" id="ARBA00023242"/>
    </source>
</evidence>
<dbReference type="InParanoid" id="E3LFB8"/>
<protein>
    <recommendedName>
        <fullName evidence="9">Ima1 N-terminal domain-containing protein</fullName>
    </recommendedName>
</protein>
<dbReference type="AlphaFoldDB" id="E3LFB8"/>
<dbReference type="eggNOG" id="KOG4623">
    <property type="taxonomic scope" value="Eukaryota"/>
</dbReference>
<feature type="transmembrane region" description="Helical" evidence="8">
    <location>
        <begin position="576"/>
        <end position="599"/>
    </location>
</feature>
<organism evidence="11">
    <name type="scientific">Caenorhabditis remanei</name>
    <name type="common">Caenorhabditis vulgaris</name>
    <dbReference type="NCBI Taxonomy" id="31234"/>
    <lineage>
        <taxon>Eukaryota</taxon>
        <taxon>Metazoa</taxon>
        <taxon>Ecdysozoa</taxon>
        <taxon>Nematoda</taxon>
        <taxon>Chromadorea</taxon>
        <taxon>Rhabditida</taxon>
        <taxon>Rhabditina</taxon>
        <taxon>Rhabditomorpha</taxon>
        <taxon>Rhabditoidea</taxon>
        <taxon>Rhabditidae</taxon>
        <taxon>Peloderinae</taxon>
        <taxon>Caenorhabditis</taxon>
    </lineage>
</organism>
<keyword evidence="5 8" id="KW-0472">Membrane</keyword>
<dbReference type="Proteomes" id="UP000008281">
    <property type="component" value="Unassembled WGS sequence"/>
</dbReference>
<evidence type="ECO:0000256" key="3">
    <source>
        <dbReference type="ARBA" id="ARBA00022692"/>
    </source>
</evidence>
<evidence type="ECO:0000256" key="4">
    <source>
        <dbReference type="ARBA" id="ARBA00022989"/>
    </source>
</evidence>
<keyword evidence="6" id="KW-0539">Nucleus</keyword>
<feature type="transmembrane region" description="Helical" evidence="8">
    <location>
        <begin position="254"/>
        <end position="274"/>
    </location>
</feature>
<evidence type="ECO:0000259" key="9">
    <source>
        <dbReference type="Pfam" id="PF09779"/>
    </source>
</evidence>
<sequence>MEVAAAVGVIASVPILYKTIRPRFKASVECWFCHTTTKVDYKNQNSFTCPSCEQYNGFTEDGDYNRNIPGQTYTSPKRFCEPLKQQPEKSIGFLNRFSGVNMSPKSANGLCTECNLGQEVIMKKVAEFEPEDEDRWNEELEDYRYKLERRYQLCPRCTIQVHGKLEEDKKKYSYLLEFKYKLKHAIGSTLKEVMSSHKKSRRQFFAGGSVCESLHFGCLISSIILFLANIDFLQQDAGASLINFPKYFQDQLPIVFAHSFFINFVIFSTHLIAAFNNKCRVTLPDLLLPVLLIIAMLTYLAPNEVSSEKQSDQYKCNCLFQNLSQDIALIRGACASFSSILSMAVTLLPRKRLHKKRPNKIISSAFSVASTPVSQCSSQNSRNASLLEHEKTILERSRGSPHSFSGSPDRQNTTPPLLRDITNGANYSMRRRDNKENSMVESMDWDDSISTAQSTRTTQSLFRPGLLSRQQGSALTPQQLAPSVASMNLFGNSRQFESPTPSIFSRQHRQITQQQNHTPTPARSMVFGAPRSMVASQMERNQYMPPETNTRPGSVFTSVSQQDGHSVVSGAWQCRVIGILFALVFIVLIMQIGLFYVLFTRN</sequence>
<accession>E3LFB8</accession>
<dbReference type="PANTHER" id="PTHR28646">
    <property type="entry name" value="TRANSMEMBRANE PROTEIN 201"/>
    <property type="match status" value="1"/>
</dbReference>
<dbReference type="GO" id="GO:0009792">
    <property type="term" value="P:embryo development ending in birth or egg hatching"/>
    <property type="evidence" value="ECO:0007669"/>
    <property type="project" value="EnsemblMetazoa"/>
</dbReference>
<dbReference type="EMBL" id="DS268408">
    <property type="protein sequence ID" value="EFO85749.1"/>
    <property type="molecule type" value="Genomic_DNA"/>
</dbReference>
<dbReference type="GO" id="GO:0005521">
    <property type="term" value="F:lamin binding"/>
    <property type="evidence" value="ECO:0007669"/>
    <property type="project" value="TreeGrafter"/>
</dbReference>
<keyword evidence="4 8" id="KW-1133">Transmembrane helix</keyword>
<keyword evidence="3 8" id="KW-0812">Transmembrane</keyword>
<evidence type="ECO:0000313" key="10">
    <source>
        <dbReference type="EMBL" id="EFO85749.1"/>
    </source>
</evidence>
<dbReference type="GO" id="GO:0051015">
    <property type="term" value="F:actin filament binding"/>
    <property type="evidence" value="ECO:0007669"/>
    <property type="project" value="TreeGrafter"/>
</dbReference>